<dbReference type="AlphaFoldDB" id="A0A662Z4D0"/>
<dbReference type="PANTHER" id="PTHR32063:SF18">
    <property type="entry name" value="CATION EFFLUX SYSTEM PROTEIN"/>
    <property type="match status" value="1"/>
</dbReference>
<keyword evidence="1" id="KW-0175">Coiled coil</keyword>
<keyword evidence="2" id="KW-1133">Transmembrane helix</keyword>
<dbReference type="Gene3D" id="3.30.2090.10">
    <property type="entry name" value="Multidrug efflux transporter AcrB TolC docking domain, DN and DC subdomains"/>
    <property type="match status" value="2"/>
</dbReference>
<keyword evidence="4" id="KW-1185">Reference proteome</keyword>
<protein>
    <submittedName>
        <fullName evidence="3">Multidrug efflux pump subunit AcrB</fullName>
    </submittedName>
</protein>
<evidence type="ECO:0000313" key="4">
    <source>
        <dbReference type="Proteomes" id="UP000243605"/>
    </source>
</evidence>
<dbReference type="Proteomes" id="UP000243605">
    <property type="component" value="Unassembled WGS sequence"/>
</dbReference>
<dbReference type="SUPFAM" id="SSF82693">
    <property type="entry name" value="Multidrug efflux transporter AcrB pore domain, PN1, PN2, PC1 and PC2 subdomains"/>
    <property type="match status" value="2"/>
</dbReference>
<dbReference type="EMBL" id="FOIT01000005">
    <property type="protein sequence ID" value="SEW11047.1"/>
    <property type="molecule type" value="Genomic_DNA"/>
</dbReference>
<dbReference type="OrthoDB" id="9757876at2"/>
<feature type="transmembrane region" description="Helical" evidence="2">
    <location>
        <begin position="380"/>
        <end position="401"/>
    </location>
</feature>
<dbReference type="InterPro" id="IPR001036">
    <property type="entry name" value="Acrflvin-R"/>
</dbReference>
<feature type="transmembrane region" description="Helical" evidence="2">
    <location>
        <begin position="876"/>
        <end position="900"/>
    </location>
</feature>
<evidence type="ECO:0000313" key="3">
    <source>
        <dbReference type="EMBL" id="SEW11047.1"/>
    </source>
</evidence>
<dbReference type="Pfam" id="PF00873">
    <property type="entry name" value="ACR_tran"/>
    <property type="match status" value="1"/>
</dbReference>
<evidence type="ECO:0000256" key="2">
    <source>
        <dbReference type="SAM" id="Phobius"/>
    </source>
</evidence>
<gene>
    <name evidence="3" type="ORF">SAMN05192557_1648</name>
</gene>
<dbReference type="PANTHER" id="PTHR32063">
    <property type="match status" value="1"/>
</dbReference>
<feature type="transmembrane region" description="Helical" evidence="2">
    <location>
        <begin position="516"/>
        <end position="535"/>
    </location>
</feature>
<keyword evidence="2" id="KW-0472">Membrane</keyword>
<accession>A0A662Z4D0</accession>
<dbReference type="Gene3D" id="1.20.1640.10">
    <property type="entry name" value="Multidrug efflux transporter AcrB transmembrane domain"/>
    <property type="match status" value="2"/>
</dbReference>
<evidence type="ECO:0000256" key="1">
    <source>
        <dbReference type="SAM" id="Coils"/>
    </source>
</evidence>
<dbReference type="InterPro" id="IPR027463">
    <property type="entry name" value="AcrB_DN_DC_subdom"/>
</dbReference>
<dbReference type="GO" id="GO:0005886">
    <property type="term" value="C:plasma membrane"/>
    <property type="evidence" value="ECO:0007669"/>
    <property type="project" value="TreeGrafter"/>
</dbReference>
<keyword evidence="2" id="KW-0812">Transmembrane</keyword>
<dbReference type="SUPFAM" id="SSF82866">
    <property type="entry name" value="Multidrug efflux transporter AcrB transmembrane domain"/>
    <property type="match status" value="2"/>
</dbReference>
<dbReference type="GO" id="GO:0042910">
    <property type="term" value="F:xenobiotic transmembrane transporter activity"/>
    <property type="evidence" value="ECO:0007669"/>
    <property type="project" value="TreeGrafter"/>
</dbReference>
<feature type="transmembrane region" description="Helical" evidence="2">
    <location>
        <begin position="921"/>
        <end position="942"/>
    </location>
</feature>
<reference evidence="3 4" key="1">
    <citation type="submission" date="2016-10" db="EMBL/GenBank/DDBJ databases">
        <authorList>
            <person name="Varghese N."/>
            <person name="Submissions S."/>
        </authorList>
    </citation>
    <scope>NUCLEOTIDE SEQUENCE [LARGE SCALE GENOMIC DNA]</scope>
    <source>
        <strain evidence="3 4">IBRC-M10081</strain>
    </source>
</reference>
<feature type="transmembrane region" description="Helical" evidence="2">
    <location>
        <begin position="322"/>
        <end position="340"/>
    </location>
</feature>
<organism evidence="3 4">
    <name type="scientific">Aliicoccus persicus</name>
    <dbReference type="NCBI Taxonomy" id="930138"/>
    <lineage>
        <taxon>Bacteria</taxon>
        <taxon>Bacillati</taxon>
        <taxon>Bacillota</taxon>
        <taxon>Bacilli</taxon>
        <taxon>Bacillales</taxon>
        <taxon>Staphylococcaceae</taxon>
        <taxon>Aliicoccus</taxon>
    </lineage>
</organism>
<dbReference type="RefSeq" id="WP_091475658.1">
    <property type="nucleotide sequence ID" value="NZ_FOIT01000005.1"/>
</dbReference>
<feature type="transmembrane region" description="Helical" evidence="2">
    <location>
        <begin position="457"/>
        <end position="480"/>
    </location>
</feature>
<dbReference type="PRINTS" id="PR00702">
    <property type="entry name" value="ACRIFLAVINRP"/>
</dbReference>
<dbReference type="Gene3D" id="3.30.70.1440">
    <property type="entry name" value="Multidrug efflux transporter AcrB pore domain"/>
    <property type="match status" value="1"/>
</dbReference>
<feature type="transmembrane region" description="Helical" evidence="2">
    <location>
        <begin position="848"/>
        <end position="870"/>
    </location>
</feature>
<feature type="transmembrane region" description="Helical" evidence="2">
    <location>
        <begin position="422"/>
        <end position="445"/>
    </location>
</feature>
<feature type="transmembrane region" description="Helical" evidence="2">
    <location>
        <begin position="347"/>
        <end position="368"/>
    </location>
</feature>
<feature type="transmembrane region" description="Helical" evidence="2">
    <location>
        <begin position="820"/>
        <end position="841"/>
    </location>
</feature>
<feature type="transmembrane region" description="Helical" evidence="2">
    <location>
        <begin position="12"/>
        <end position="31"/>
    </location>
</feature>
<name>A0A662Z4D0_9STAP</name>
<sequence length="983" mass="107771">MKAILASILKRSRIFVIFIFAIALFGIYTFLTLDQREIPETNINFVNVTTVWGGTDALSIEENVTNVLEVAIADVEGIASTVSTSQDDVSAITLELKDDADKNQVVSGVNNVINSTLSQLPETANRPVASSFSNNFPLISYLFTADTYEELQEIEQQVIELEQDIQAVDGVARVSTKGYSETFYNIAIDRDAMLEAEIFPIQIIDEINTVLRPATLSTSDESEDIRIGFSDLEPLERIETVVVNGTPLVDIATITEASEMPEDIISYRGQPSVSLTALLGTGENATTVSKRVEEIMDAASADFDDNIEVTMIQSERENVEDIFSGLYLSLGLALIAVVIGTFSGLSAISAVVISITIVLSVLIGLIPIPFMDVDLNTISVIGLIIALGIIVDDSIVVSDNIERRLALGDSRKDAMTIGTQEVAPSVIASTIAIVFTFLPLLLLSGANGQFIRALPSILITTMIVSTILALFFVPALRYLLSGFKVQKSPGFFGGLFMRGSKVYAYKLLANSIKKPFVSFIIVFIVCVSSFVLVRFTPFEFFPAADRNEVTADVIYPTDQPIDSTHEDIMALANQMELEMPHVEETIVFTGQGTNNLFGADLSMPGSNTGQIVLKIDKEIMSDAETIETYEASYQDTFGNDPLIFFNTVVQGPPVNAPVIIELYNDDLDVLVSRADEVANYFREQDIAIESNVGEPVETVMYEIDKSAIENAPVTYGQAKSDLNLFGRGFPIDSVIESNAEKEVHIQYGQSDVADISYIEEVSRQNLTPLIQHKDGNRFVEIKIFTDDTDMVYDYVDELRDSVDDGTTLITEGDIEDTSSFFVEIGILFTVIMILVYLVLAWEFNSLRLPLVIVFTIFLALSGGIIGLFITQTPISFLAIMGMVSLSGIVVRNAVVLIDFIEYRRIEGKMAIEEAIVDAGLARFRPIILTMLTSIIALVPVALSGDALFVPLAITIIAGITFSTLLSLIATPSLYYLYYKLKYK</sequence>
<feature type="transmembrane region" description="Helical" evidence="2">
    <location>
        <begin position="948"/>
        <end position="977"/>
    </location>
</feature>
<dbReference type="Gene3D" id="3.30.70.1430">
    <property type="entry name" value="Multidrug efflux transporter AcrB pore domain"/>
    <property type="match status" value="2"/>
</dbReference>
<dbReference type="Gene3D" id="3.30.70.1320">
    <property type="entry name" value="Multidrug efflux transporter AcrB pore domain like"/>
    <property type="match status" value="1"/>
</dbReference>
<proteinExistence type="predicted"/>
<feature type="coiled-coil region" evidence="1">
    <location>
        <begin position="144"/>
        <end position="171"/>
    </location>
</feature>